<dbReference type="OrthoDB" id="9806267at2"/>
<dbReference type="RefSeq" id="WP_021065535.1">
    <property type="nucleotide sequence ID" value="NZ_ATCL01000009.1"/>
</dbReference>
<dbReference type="GO" id="GO:0030288">
    <property type="term" value="C:outer membrane-bounded periplasmic space"/>
    <property type="evidence" value="ECO:0007669"/>
    <property type="project" value="TreeGrafter"/>
</dbReference>
<dbReference type="InterPro" id="IPR050695">
    <property type="entry name" value="N-acetylmuramoyl_amidase_3"/>
</dbReference>
<dbReference type="EMBL" id="ATCL01000009">
    <property type="protein sequence ID" value="ERG68273.1"/>
    <property type="molecule type" value="Genomic_DNA"/>
</dbReference>
<protein>
    <recommendedName>
        <fullName evidence="4">SH3b domain-containing protein</fullName>
    </recommendedName>
</protein>
<dbReference type="Gene3D" id="3.40.630.40">
    <property type="entry name" value="Zn-dependent exopeptidases"/>
    <property type="match status" value="1"/>
</dbReference>
<feature type="signal peptide" evidence="3">
    <location>
        <begin position="1"/>
        <end position="26"/>
    </location>
</feature>
<dbReference type="SMART" id="SM00287">
    <property type="entry name" value="SH3b"/>
    <property type="match status" value="3"/>
</dbReference>
<dbReference type="PROSITE" id="PS51781">
    <property type="entry name" value="SH3B"/>
    <property type="match status" value="2"/>
</dbReference>
<dbReference type="InterPro" id="IPR002508">
    <property type="entry name" value="MurNAc-LAA_cat"/>
</dbReference>
<proteinExistence type="predicted"/>
<dbReference type="GO" id="GO:0008745">
    <property type="term" value="F:N-acetylmuramoyl-L-alanine amidase activity"/>
    <property type="evidence" value="ECO:0007669"/>
    <property type="project" value="InterPro"/>
</dbReference>
<dbReference type="Pfam" id="PF08239">
    <property type="entry name" value="SH3_3"/>
    <property type="match status" value="2"/>
</dbReference>
<dbReference type="STRING" id="1385984.GCA_000702565_00954"/>
<evidence type="ECO:0000256" key="2">
    <source>
        <dbReference type="ARBA" id="ARBA00023316"/>
    </source>
</evidence>
<dbReference type="GO" id="GO:0009253">
    <property type="term" value="P:peptidoglycan catabolic process"/>
    <property type="evidence" value="ECO:0007669"/>
    <property type="project" value="InterPro"/>
</dbReference>
<dbReference type="PANTHER" id="PTHR30404:SF0">
    <property type="entry name" value="N-ACETYLMURAMOYL-L-ALANINE AMIDASE AMIC"/>
    <property type="match status" value="1"/>
</dbReference>
<dbReference type="CDD" id="cd02696">
    <property type="entry name" value="MurNAc-LAA"/>
    <property type="match status" value="1"/>
</dbReference>
<keyword evidence="3" id="KW-0732">Signal</keyword>
<dbReference type="GO" id="GO:0071555">
    <property type="term" value="P:cell wall organization"/>
    <property type="evidence" value="ECO:0007669"/>
    <property type="project" value="UniProtKB-KW"/>
</dbReference>
<reference evidence="5 6" key="1">
    <citation type="journal article" date="2013" name="Genome Announc.">
        <title>Draft Genome Sequence of Exiguobacterium pavilionensis Strain RW-2, with Wide Thermal, Salinity, and pH Tolerance, Isolated from Modern Freshwater Microbialites.</title>
        <authorList>
            <person name="White R.A.III."/>
            <person name="Grassa C.J."/>
            <person name="Suttle C.A."/>
        </authorList>
    </citation>
    <scope>NUCLEOTIDE SEQUENCE [LARGE SCALE GENOMIC DNA]</scope>
    <source>
        <strain evidence="5 6">RW-2</strain>
    </source>
</reference>
<sequence length="647" mass="70395">MNMKLFKLALIMIVLLFSIQIPSAEAATLEGETTVNLNVRATPSTNGKLIQTLKKGTKVKYGTYNKEWSKIYLNSRTYYASAQYIKRIATPSSTVTKQAATSTGVTTVNLNIRVSAHSKATVYRTLKKGTTVQYAVHNSSWAKVYIGGKTYYAAKAYIAPKVVASTPTVTKEDGYANRSLKLFGERNQRSTVLKVLPVKSKVVSSKYNTSWSIVYLGNETFFTPTAWITSGAPATPPATTKPPVVKTDGYANRELKLFGQRNQRSTVLKVLPIKSKVVSSKYNTSWSVVYLGNETYYTPTVGITTGAPPVAKPPIAKPPVIQKVQGYANRNANLYKKTLQSSPVARVLPKYTTVTYSKHNSSWSVVYIGTETFYTPTSWLTAGKAPAAPAATPKGKVYTNTPGDVLNVRASASASSAVLGRLAHGTQVDHYGSANGFYKIKYNGRDGYISTAYAMTLKPNATSGAVIVLDAGHGGGDPGAVNGSLYEKTIVLDVTKRVETYLRSKYGYQVRLTRSTDVYLTLDQRVQTAKTLRGNLFVSLHTNAATTPAAKGVETFYSSYSAHSAKSRVLATNIQSNLMGKMSGMTNRGVKTANYYVISYNTMPSALVELGFISSPQDVTHLRNNTSRQRMAEGVAEGIAQYVRAYH</sequence>
<gene>
    <name evidence="5" type="ORF">M467_13405</name>
</gene>
<dbReference type="InterPro" id="IPR003646">
    <property type="entry name" value="SH3-like_bac-type"/>
</dbReference>
<evidence type="ECO:0000256" key="1">
    <source>
        <dbReference type="ARBA" id="ARBA00022801"/>
    </source>
</evidence>
<evidence type="ECO:0000313" key="6">
    <source>
        <dbReference type="Proteomes" id="UP000016464"/>
    </source>
</evidence>
<dbReference type="SMART" id="SM00646">
    <property type="entry name" value="Ami_3"/>
    <property type="match status" value="1"/>
</dbReference>
<feature type="chain" id="PRO_5004615886" description="SH3b domain-containing protein" evidence="3">
    <location>
        <begin position="27"/>
        <end position="647"/>
    </location>
</feature>
<evidence type="ECO:0000313" key="5">
    <source>
        <dbReference type="EMBL" id="ERG68273.1"/>
    </source>
</evidence>
<evidence type="ECO:0000256" key="3">
    <source>
        <dbReference type="SAM" id="SignalP"/>
    </source>
</evidence>
<name>U1LL65_9BACL</name>
<accession>U1LL65</accession>
<dbReference type="PATRIC" id="fig|1345023.5.peg.369"/>
<comment type="caution">
    <text evidence="5">The sequence shown here is derived from an EMBL/GenBank/DDBJ whole genome shotgun (WGS) entry which is preliminary data.</text>
</comment>
<organism evidence="5 6">
    <name type="scientific">Exiguobacterium chiriqhucha RW-2</name>
    <dbReference type="NCBI Taxonomy" id="1345023"/>
    <lineage>
        <taxon>Bacteria</taxon>
        <taxon>Bacillati</taxon>
        <taxon>Bacillota</taxon>
        <taxon>Bacilli</taxon>
        <taxon>Bacillales</taxon>
        <taxon>Bacillales Family XII. Incertae Sedis</taxon>
        <taxon>Exiguobacterium</taxon>
    </lineage>
</organism>
<keyword evidence="6" id="KW-1185">Reference proteome</keyword>
<dbReference type="Proteomes" id="UP000016464">
    <property type="component" value="Unassembled WGS sequence"/>
</dbReference>
<feature type="domain" description="SH3b" evidence="4">
    <location>
        <begin position="24"/>
        <end position="89"/>
    </location>
</feature>
<dbReference type="Gene3D" id="2.30.30.40">
    <property type="entry name" value="SH3 Domains"/>
    <property type="match status" value="3"/>
</dbReference>
<feature type="domain" description="SH3b" evidence="4">
    <location>
        <begin position="395"/>
        <end position="458"/>
    </location>
</feature>
<evidence type="ECO:0000259" key="4">
    <source>
        <dbReference type="PROSITE" id="PS51781"/>
    </source>
</evidence>
<keyword evidence="1" id="KW-0378">Hydrolase</keyword>
<keyword evidence="2" id="KW-0961">Cell wall biogenesis/degradation</keyword>
<dbReference type="Pfam" id="PF01520">
    <property type="entry name" value="Amidase_3"/>
    <property type="match status" value="1"/>
</dbReference>
<dbReference type="SUPFAM" id="SSF53187">
    <property type="entry name" value="Zn-dependent exopeptidases"/>
    <property type="match status" value="1"/>
</dbReference>
<dbReference type="eggNOG" id="COG0860">
    <property type="taxonomic scope" value="Bacteria"/>
</dbReference>
<dbReference type="PANTHER" id="PTHR30404">
    <property type="entry name" value="N-ACETYLMURAMOYL-L-ALANINE AMIDASE"/>
    <property type="match status" value="1"/>
</dbReference>
<dbReference type="AlphaFoldDB" id="U1LL65"/>